<dbReference type="InterPro" id="IPR000884">
    <property type="entry name" value="TSP1_rpt"/>
</dbReference>
<evidence type="ECO:0000256" key="4">
    <source>
        <dbReference type="ARBA" id="ARBA00022737"/>
    </source>
</evidence>
<dbReference type="InterPro" id="IPR036383">
    <property type="entry name" value="TSP1_rpt_sf"/>
</dbReference>
<dbReference type="Pfam" id="PF00090">
    <property type="entry name" value="TSP_1"/>
    <property type="match status" value="3"/>
</dbReference>
<evidence type="ECO:0000256" key="3">
    <source>
        <dbReference type="ARBA" id="ARBA00022729"/>
    </source>
</evidence>
<proteinExistence type="predicted"/>
<dbReference type="PANTHER" id="PTHR22906:SF43">
    <property type="entry name" value="PROPERDIN"/>
    <property type="match status" value="1"/>
</dbReference>
<dbReference type="InterPro" id="IPR036236">
    <property type="entry name" value="Znf_C2H2_sf"/>
</dbReference>
<dbReference type="InterPro" id="IPR052065">
    <property type="entry name" value="Compl_asym_regulator"/>
</dbReference>
<dbReference type="Proteomes" id="UP001651158">
    <property type="component" value="Unassembled WGS sequence"/>
</dbReference>
<reference evidence="8 9" key="1">
    <citation type="journal article" date="2022" name="Front. Cell. Infect. Microbiol.">
        <title>The Genomes of Two Strains of Taenia crassiceps the Animal Model for the Study of Human Cysticercosis.</title>
        <authorList>
            <person name="Bobes R.J."/>
            <person name="Estrada K."/>
            <person name="Rios-Valencia D.G."/>
            <person name="Calderon-Gallegos A."/>
            <person name="de la Torre P."/>
            <person name="Carrero J.C."/>
            <person name="Sanchez-Flores A."/>
            <person name="Laclette J.P."/>
        </authorList>
    </citation>
    <scope>NUCLEOTIDE SEQUENCE [LARGE SCALE GENOMIC DNA]</scope>
    <source>
        <strain evidence="8">WFUcys</strain>
    </source>
</reference>
<comment type="caution">
    <text evidence="8">The sequence shown here is derived from an EMBL/GenBank/DDBJ whole genome shotgun (WGS) entry which is preliminary data.</text>
</comment>
<gene>
    <name evidence="8" type="ORF">TcWFU_001177</name>
</gene>
<dbReference type="Gene3D" id="3.30.160.60">
    <property type="entry name" value="Classic Zinc Finger"/>
    <property type="match status" value="1"/>
</dbReference>
<dbReference type="InterPro" id="IPR013087">
    <property type="entry name" value="Znf_C2H2_type"/>
</dbReference>
<evidence type="ECO:0000256" key="2">
    <source>
        <dbReference type="ARBA" id="ARBA00022525"/>
    </source>
</evidence>
<dbReference type="SMART" id="SM00355">
    <property type="entry name" value="ZnF_C2H2"/>
    <property type="match status" value="3"/>
</dbReference>
<dbReference type="PROSITE" id="PS50092">
    <property type="entry name" value="TSP1"/>
    <property type="match status" value="2"/>
</dbReference>
<keyword evidence="9" id="KW-1185">Reference proteome</keyword>
<dbReference type="SMART" id="SM00209">
    <property type="entry name" value="TSP1"/>
    <property type="match status" value="3"/>
</dbReference>
<keyword evidence="5" id="KW-1015">Disulfide bond</keyword>
<keyword evidence="6" id="KW-0479">Metal-binding</keyword>
<evidence type="ECO:0000256" key="1">
    <source>
        <dbReference type="ARBA" id="ARBA00004613"/>
    </source>
</evidence>
<keyword evidence="6" id="KW-0863">Zinc-finger</keyword>
<dbReference type="PANTHER" id="PTHR22906">
    <property type="entry name" value="PROPERDIN"/>
    <property type="match status" value="1"/>
</dbReference>
<protein>
    <submittedName>
        <fullName evidence="8">Thrombospondin-2</fullName>
    </submittedName>
</protein>
<keyword evidence="3" id="KW-0732">Signal</keyword>
<evidence type="ECO:0000259" key="7">
    <source>
        <dbReference type="PROSITE" id="PS50157"/>
    </source>
</evidence>
<keyword evidence="4" id="KW-0677">Repeat</keyword>
<dbReference type="Gene3D" id="2.20.100.10">
    <property type="entry name" value="Thrombospondin type-1 (TSP1) repeat"/>
    <property type="match status" value="3"/>
</dbReference>
<dbReference type="PROSITE" id="PS51257">
    <property type="entry name" value="PROKAR_LIPOPROTEIN"/>
    <property type="match status" value="1"/>
</dbReference>
<dbReference type="SUPFAM" id="SSF82895">
    <property type="entry name" value="TSP-1 type 1 repeat"/>
    <property type="match status" value="3"/>
</dbReference>
<feature type="domain" description="C2H2-type" evidence="7">
    <location>
        <begin position="595"/>
        <end position="622"/>
    </location>
</feature>
<keyword evidence="2" id="KW-0964">Secreted</keyword>
<keyword evidence="6" id="KW-0862">Zinc</keyword>
<dbReference type="SUPFAM" id="SSF57667">
    <property type="entry name" value="beta-beta-alpha zinc fingers"/>
    <property type="match status" value="1"/>
</dbReference>
<organism evidence="8 9">
    <name type="scientific">Taenia crassiceps</name>
    <dbReference type="NCBI Taxonomy" id="6207"/>
    <lineage>
        <taxon>Eukaryota</taxon>
        <taxon>Metazoa</taxon>
        <taxon>Spiralia</taxon>
        <taxon>Lophotrochozoa</taxon>
        <taxon>Platyhelminthes</taxon>
        <taxon>Cestoda</taxon>
        <taxon>Eucestoda</taxon>
        <taxon>Cyclophyllidea</taxon>
        <taxon>Taeniidae</taxon>
        <taxon>Taenia</taxon>
    </lineage>
</organism>
<name>A0ABR4Q101_9CEST</name>
<dbReference type="PROSITE" id="PS50157">
    <property type="entry name" value="ZINC_FINGER_C2H2_2"/>
    <property type="match status" value="1"/>
</dbReference>
<evidence type="ECO:0000256" key="6">
    <source>
        <dbReference type="PROSITE-ProRule" id="PRU00042"/>
    </source>
</evidence>
<comment type="subcellular location">
    <subcellularLocation>
        <location evidence="1">Secreted</location>
    </subcellularLocation>
</comment>
<evidence type="ECO:0000256" key="5">
    <source>
        <dbReference type="ARBA" id="ARBA00023157"/>
    </source>
</evidence>
<evidence type="ECO:0000313" key="8">
    <source>
        <dbReference type="EMBL" id="KAL5103332.1"/>
    </source>
</evidence>
<accession>A0ABR4Q101</accession>
<dbReference type="PROSITE" id="PS00028">
    <property type="entry name" value="ZINC_FINGER_C2H2_1"/>
    <property type="match status" value="1"/>
</dbReference>
<evidence type="ECO:0000313" key="9">
    <source>
        <dbReference type="Proteomes" id="UP001651158"/>
    </source>
</evidence>
<dbReference type="EMBL" id="JAKROA010000018">
    <property type="protein sequence ID" value="KAL5103332.1"/>
    <property type="molecule type" value="Genomic_DNA"/>
</dbReference>
<sequence>MCQETKDCGEALSLGECQPFWAPWTSWSACSATCGVSERSRYRPCIGAYAVTDTAEVKGSCADPARAVEGIQKRDCPFQRLCPRIAGGWGEWSAFSACDATCGRGSRSRIRLCNRPPPQGGGVPCQGIDTQQIECDVGVPCAVDGSWCPWSSSVVKCSAACGDRGMGLRIRLCACPSPAHGGKSCPPSPAAKEIAMLALSHLQNAAAHKGTGGGRGDDDDDLPMPTATDIAAIADGSGKWDACNRKFCPYLKRLTEHEVNITLDDLRLQRPEDAWVWSGGLPASRYDPVGLHCSPQLRSRFEVYDKRYRFPRARAMWTRSVGRSEYQAYDFVGTPLRDNRRLQISGDRLVIRSLDEVDEGIYRYGYEYEPLQFATICFFAVYLSDKVVSMCCITSLSDPMDTFSIASLAINDQISKKIKPSQWFGPSHVAIENHLPSANNIFVEIFRLLTLPQVPPPLPPLLPPPPPPPAPWPACSMNREAPLDLSRKTATVASISNNAQRQVKVISGTYHHKYSHSHHHHHHGSGKQPIPRCFECKRLFPTLWDLNIHFLREHQSTLQREFTQNRSWKTCSLENISVHQLQTTLRRGAVERTGYPCPHCDYFAKWPTELQKHIMVHSKERPHQCVICGLTYKWKWDLGRHFDKSHHHAVNPYKKTCLSVRVTRQQQQRVAKRSLGHRCARRPMAVSQLSLPPPTTHLQPNITPSSFPNFIPPFPAPHFGQYF</sequence>